<protein>
    <recommendedName>
        <fullName evidence="3">DNA-3-methyladenine glycosylase II</fullName>
        <ecNumber evidence="3">3.2.2.21</ecNumber>
    </recommendedName>
</protein>
<dbReference type="Proteomes" id="UP000185746">
    <property type="component" value="Chromosome"/>
</dbReference>
<dbReference type="GO" id="GO:0006307">
    <property type="term" value="P:DNA alkylation repair"/>
    <property type="evidence" value="ECO:0007669"/>
    <property type="project" value="TreeGrafter"/>
</dbReference>
<dbReference type="Gene3D" id="1.10.1670.40">
    <property type="match status" value="1"/>
</dbReference>
<comment type="similarity">
    <text evidence="2">Belongs to the alkylbase DNA glycosidase AlkA family.</text>
</comment>
<dbReference type="RefSeq" id="WP_075528589.1">
    <property type="nucleotide sequence ID" value="NZ_CP017560.1"/>
</dbReference>
<dbReference type="InterPro" id="IPR011257">
    <property type="entry name" value="DNA_glycosylase"/>
</dbReference>
<dbReference type="CDD" id="cd00056">
    <property type="entry name" value="ENDO3c"/>
    <property type="match status" value="1"/>
</dbReference>
<proteinExistence type="inferred from homology"/>
<dbReference type="GO" id="GO:0008725">
    <property type="term" value="F:DNA-3-methyladenine glycosylase activity"/>
    <property type="evidence" value="ECO:0007669"/>
    <property type="project" value="TreeGrafter"/>
</dbReference>
<dbReference type="EC" id="3.2.2.21" evidence="3"/>
<dbReference type="SMART" id="SM00478">
    <property type="entry name" value="ENDO3c"/>
    <property type="match status" value="1"/>
</dbReference>
<dbReference type="PANTHER" id="PTHR43003:SF5">
    <property type="entry name" value="DNA-3-METHYLADENINE GLYCOSYLASE"/>
    <property type="match status" value="1"/>
</dbReference>
<evidence type="ECO:0000256" key="1">
    <source>
        <dbReference type="ARBA" id="ARBA00000086"/>
    </source>
</evidence>
<evidence type="ECO:0000256" key="5">
    <source>
        <dbReference type="ARBA" id="ARBA00023204"/>
    </source>
</evidence>
<dbReference type="Pfam" id="PF00730">
    <property type="entry name" value="HhH-GPD"/>
    <property type="match status" value="1"/>
</dbReference>
<dbReference type="FunFam" id="1.10.340.30:FF:000004">
    <property type="entry name" value="DNA-3-methyladenine glycosylase II"/>
    <property type="match status" value="1"/>
</dbReference>
<name>A0A1D8JIB4_9BACL</name>
<gene>
    <name evidence="7" type="ORF">BI350_13375</name>
</gene>
<dbReference type="GO" id="GO:0043916">
    <property type="term" value="F:DNA-7-methylguanine glycosylase activity"/>
    <property type="evidence" value="ECO:0007669"/>
    <property type="project" value="TreeGrafter"/>
</dbReference>
<reference evidence="7 8" key="1">
    <citation type="submission" date="2016-09" db="EMBL/GenBank/DDBJ databases">
        <title>Complete genome sequence of the Lysinibacillus sphaericus LMG 22257, a specie of Bacillus with ureolytic activity that can effectively biodeposit calcium carbonate.</title>
        <authorList>
            <person name="Yan W."/>
        </authorList>
    </citation>
    <scope>NUCLEOTIDE SEQUENCE [LARGE SCALE GENOMIC DNA]</scope>
    <source>
        <strain evidence="7 8">LMG 22257</strain>
    </source>
</reference>
<keyword evidence="8" id="KW-1185">Reference proteome</keyword>
<comment type="catalytic activity">
    <reaction evidence="1">
        <text>Hydrolysis of alkylated DNA, releasing 3-methyladenine, 3-methylguanine, 7-methylguanine and 7-methyladenine.</text>
        <dbReference type="EC" id="3.2.2.21"/>
    </reaction>
</comment>
<evidence type="ECO:0000256" key="4">
    <source>
        <dbReference type="ARBA" id="ARBA00022763"/>
    </source>
</evidence>
<dbReference type="Gene3D" id="1.10.340.30">
    <property type="entry name" value="Hypothetical protein, domain 2"/>
    <property type="match status" value="1"/>
</dbReference>
<feature type="domain" description="HhH-GPD" evidence="6">
    <location>
        <begin position="121"/>
        <end position="281"/>
    </location>
</feature>
<organism evidence="7 8">
    <name type="scientific">Sporosarcina ureilytica</name>
    <dbReference type="NCBI Taxonomy" id="298596"/>
    <lineage>
        <taxon>Bacteria</taxon>
        <taxon>Bacillati</taxon>
        <taxon>Bacillota</taxon>
        <taxon>Bacilli</taxon>
        <taxon>Bacillales</taxon>
        <taxon>Caryophanaceae</taxon>
        <taxon>Sporosarcina</taxon>
    </lineage>
</organism>
<accession>A0A1D8JIB4</accession>
<keyword evidence="4" id="KW-0227">DNA damage</keyword>
<evidence type="ECO:0000256" key="2">
    <source>
        <dbReference type="ARBA" id="ARBA00010817"/>
    </source>
</evidence>
<dbReference type="PANTHER" id="PTHR43003">
    <property type="entry name" value="DNA-3-METHYLADENINE GLYCOSYLASE"/>
    <property type="match status" value="1"/>
</dbReference>
<sequence>MAEIITLPFVYDFDGALEKLAGDPVNSVDMLNRSIRFPMEEGNIVTLQAMGTKESPSFLLKGILNEAQKDMVKSIFHFNEPLDEIYLHFMDSDLAPIFQAHEGTPLVRSFSLYSTLMRSIIHQQLNMSFANTLTRRFVEAFGSEIDGVWRYPSPEVIADLEVSTLRDMQFSSRKAEYIIGLSQAVATGSLDLEKLRRLEDNEVIDILTDYRGVGPWTAQNFLMSGLGRPNLFPVADIGLQNALMNLWEMDRKPTKEEIIARFPIWSPYLSYAALYLWRSIEKNSFSK</sequence>
<evidence type="ECO:0000256" key="3">
    <source>
        <dbReference type="ARBA" id="ARBA00012000"/>
    </source>
</evidence>
<dbReference type="EMBL" id="CP017560">
    <property type="protein sequence ID" value="AOV08426.1"/>
    <property type="molecule type" value="Genomic_DNA"/>
</dbReference>
<dbReference type="InterPro" id="IPR003265">
    <property type="entry name" value="HhH-GPD_domain"/>
</dbReference>
<dbReference type="SUPFAM" id="SSF48150">
    <property type="entry name" value="DNA-glycosylase"/>
    <property type="match status" value="1"/>
</dbReference>
<keyword evidence="5" id="KW-0234">DNA repair</keyword>
<dbReference type="GO" id="GO:0032993">
    <property type="term" value="C:protein-DNA complex"/>
    <property type="evidence" value="ECO:0007669"/>
    <property type="project" value="TreeGrafter"/>
</dbReference>
<dbReference type="KEGG" id="surl:BI350_13375"/>
<dbReference type="GO" id="GO:0005737">
    <property type="term" value="C:cytoplasm"/>
    <property type="evidence" value="ECO:0007669"/>
    <property type="project" value="TreeGrafter"/>
</dbReference>
<dbReference type="GO" id="GO:0032131">
    <property type="term" value="F:alkylated DNA binding"/>
    <property type="evidence" value="ECO:0007669"/>
    <property type="project" value="TreeGrafter"/>
</dbReference>
<evidence type="ECO:0000313" key="8">
    <source>
        <dbReference type="Proteomes" id="UP000185746"/>
    </source>
</evidence>
<dbReference type="InterPro" id="IPR051912">
    <property type="entry name" value="Alkylbase_DNA_Glycosylase/TA"/>
</dbReference>
<evidence type="ECO:0000313" key="7">
    <source>
        <dbReference type="EMBL" id="AOV08426.1"/>
    </source>
</evidence>
<evidence type="ECO:0000259" key="6">
    <source>
        <dbReference type="SMART" id="SM00478"/>
    </source>
</evidence>
<dbReference type="GO" id="GO:0006285">
    <property type="term" value="P:base-excision repair, AP site formation"/>
    <property type="evidence" value="ECO:0007669"/>
    <property type="project" value="TreeGrafter"/>
</dbReference>
<dbReference type="AlphaFoldDB" id="A0A1D8JIB4"/>